<dbReference type="SUPFAM" id="SSF47413">
    <property type="entry name" value="lambda repressor-like DNA-binding domains"/>
    <property type="match status" value="1"/>
</dbReference>
<feature type="domain" description="HTH cro/C1-type" evidence="1">
    <location>
        <begin position="15"/>
        <end position="87"/>
    </location>
</feature>
<dbReference type="Pfam" id="PF17765">
    <property type="entry name" value="MLTR_LBD"/>
    <property type="match status" value="1"/>
</dbReference>
<reference evidence="2 3" key="1">
    <citation type="submission" date="2021-08" db="EMBL/GenBank/DDBJ databases">
        <title>Culture and genomic analysis of Symbiopectobacterium purcellii sp. nov. gen. nov., isolated from the leafhopper Empoasca decipiens.</title>
        <authorList>
            <person name="Nadal-Jimenez P."/>
            <person name="Siozios S."/>
            <person name="Halliday N."/>
            <person name="Camara M."/>
            <person name="Hurst G.D.D."/>
        </authorList>
    </citation>
    <scope>NUCLEOTIDE SEQUENCE [LARGE SCALE GENOMIC DNA]</scope>
    <source>
        <strain evidence="2 3">SyEd1</strain>
    </source>
</reference>
<dbReference type="PANTHER" id="PTHR35010:SF2">
    <property type="entry name" value="BLL4672 PROTEIN"/>
    <property type="match status" value="1"/>
</dbReference>
<evidence type="ECO:0000313" key="2">
    <source>
        <dbReference type="EMBL" id="QZN94852.1"/>
    </source>
</evidence>
<dbReference type="Gene3D" id="3.30.450.180">
    <property type="match status" value="1"/>
</dbReference>
<dbReference type="Pfam" id="PF13560">
    <property type="entry name" value="HTH_31"/>
    <property type="match status" value="1"/>
</dbReference>
<name>A0ABX9AI51_9ENTR</name>
<dbReference type="PANTHER" id="PTHR35010">
    <property type="entry name" value="BLL4672 PROTEIN-RELATED"/>
    <property type="match status" value="1"/>
</dbReference>
<proteinExistence type="predicted"/>
<evidence type="ECO:0000259" key="1">
    <source>
        <dbReference type="SMART" id="SM00530"/>
    </source>
</evidence>
<organism evidence="2 3">
    <name type="scientific">Symbiopectobacterium purcellii</name>
    <dbReference type="NCBI Taxonomy" id="2871826"/>
    <lineage>
        <taxon>Bacteria</taxon>
        <taxon>Pseudomonadati</taxon>
        <taxon>Pseudomonadota</taxon>
        <taxon>Gammaproteobacteria</taxon>
        <taxon>Enterobacterales</taxon>
        <taxon>Enterobacteriaceae</taxon>
    </lineage>
</organism>
<dbReference type="InterPro" id="IPR010982">
    <property type="entry name" value="Lambda_DNA-bd_dom_sf"/>
</dbReference>
<gene>
    <name evidence="2" type="ORF">K6K13_16535</name>
</gene>
<protein>
    <submittedName>
        <fullName evidence="2">Helix-turn-helix transcriptional regulator</fullName>
    </submittedName>
</protein>
<dbReference type="EMBL" id="CP081864">
    <property type="protein sequence ID" value="QZN94852.1"/>
    <property type="molecule type" value="Genomic_DNA"/>
</dbReference>
<dbReference type="InterPro" id="IPR041413">
    <property type="entry name" value="MLTR_LBD"/>
</dbReference>
<dbReference type="RefSeq" id="WP_222157965.1">
    <property type="nucleotide sequence ID" value="NZ_CP081864.1"/>
</dbReference>
<dbReference type="SMART" id="SM00530">
    <property type="entry name" value="HTH_XRE"/>
    <property type="match status" value="1"/>
</dbReference>
<evidence type="ECO:0000313" key="3">
    <source>
        <dbReference type="Proteomes" id="UP000825886"/>
    </source>
</evidence>
<accession>A0ABX9AI51</accession>
<dbReference type="Gene3D" id="1.10.260.40">
    <property type="entry name" value="lambda repressor-like DNA-binding domains"/>
    <property type="match status" value="1"/>
</dbReference>
<dbReference type="Proteomes" id="UP000825886">
    <property type="component" value="Chromosome"/>
</dbReference>
<dbReference type="InterPro" id="IPR001387">
    <property type="entry name" value="Cro/C1-type_HTH"/>
</dbReference>
<sequence>MSNGSLSGPKALGAFLRAQREMLAPEKVGLPAAGRRCTSGLRREELAQLSRISTTRYTWIEQGREVSVSPAALSRLAQALQLAPAAREYLFNLANVKDPDKQSEALPLGTQVTAALRYMDCPAYLLDGMWNVLDWNGQAQGLFRGWLGEDPQPNLLRFMFVHPLAKQLVVDWPERARRVVAEFRAESSHYSHERMRELIMQLCRDSREFERWWTQQAVMAREGGERRFHHATTGQAIAYQQQTFHPALHQEFKLVMLIPAESGDGPIAR</sequence>
<keyword evidence="3" id="KW-1185">Reference proteome</keyword>